<reference evidence="12" key="1">
    <citation type="submission" date="2018-03" db="EMBL/GenBank/DDBJ databases">
        <title>The relapsing fever spirochete Borrelia turicatae persists in the highly oxidative environment of its soft-bodied tick vector.</title>
        <authorList>
            <person name="Bourret T.J."/>
            <person name="Boyle W.K."/>
            <person name="Valenzuela J.G."/>
            <person name="Oliveira F."/>
            <person name="Lopez J.E."/>
        </authorList>
    </citation>
    <scope>NUCLEOTIDE SEQUENCE</scope>
    <source>
        <strain evidence="12">Kansas strain/isolate</strain>
        <tissue evidence="12">Salivary glands</tissue>
    </source>
</reference>
<dbReference type="GO" id="GO:0001227">
    <property type="term" value="F:DNA-binding transcription repressor activity, RNA polymerase II-specific"/>
    <property type="evidence" value="ECO:0007669"/>
    <property type="project" value="TreeGrafter"/>
</dbReference>
<dbReference type="GO" id="GO:0017053">
    <property type="term" value="C:transcription repressor complex"/>
    <property type="evidence" value="ECO:0007669"/>
    <property type="project" value="TreeGrafter"/>
</dbReference>
<accession>A0A2R5LMB3</accession>
<evidence type="ECO:0000256" key="6">
    <source>
        <dbReference type="ARBA" id="ARBA00023015"/>
    </source>
</evidence>
<dbReference type="SUPFAM" id="SSF57667">
    <property type="entry name" value="beta-beta-alpha zinc fingers"/>
    <property type="match status" value="1"/>
</dbReference>
<keyword evidence="7" id="KW-0804">Transcription</keyword>
<feature type="domain" description="C2H2-type" evidence="11">
    <location>
        <begin position="179"/>
        <end position="201"/>
    </location>
</feature>
<evidence type="ECO:0000256" key="4">
    <source>
        <dbReference type="ARBA" id="ARBA00022771"/>
    </source>
</evidence>
<dbReference type="SMART" id="SM00355">
    <property type="entry name" value="ZnF_C2H2"/>
    <property type="match status" value="3"/>
</dbReference>
<comment type="subcellular location">
    <subcellularLocation>
        <location evidence="1">Nucleus</location>
    </subcellularLocation>
</comment>
<dbReference type="Gene3D" id="3.30.160.60">
    <property type="entry name" value="Classic Zinc Finger"/>
    <property type="match status" value="2"/>
</dbReference>
<dbReference type="FunFam" id="3.30.160.60:FF:001896">
    <property type="entry name" value="insulinoma-associated protein 1b"/>
    <property type="match status" value="1"/>
</dbReference>
<sequence length="212" mass="24020">MPRGFLVHRYGRLDSDDDVSDGSSDEPLELTHTSQQSNPDLDGVDLNGRDPRVGRLVFEADKTSPVSGTFIRDSDEDDDDVEEEEQDLCGDIPPSLNTVSVTDEARAELAKIENRLGAYVCQLCKRHYGDAFGLAQHRCSRIAHVEYRCSECGKLFNCPANLASHRRWHRPRHDPPGPYQCPVCHKRFRRRAYLRKHAPVHPELVSLFETPA</sequence>
<evidence type="ECO:0000256" key="1">
    <source>
        <dbReference type="ARBA" id="ARBA00004123"/>
    </source>
</evidence>
<dbReference type="EMBL" id="GGLE01006311">
    <property type="protein sequence ID" value="MBY10437.1"/>
    <property type="molecule type" value="Transcribed_RNA"/>
</dbReference>
<dbReference type="PROSITE" id="PS50157">
    <property type="entry name" value="ZINC_FINGER_C2H2_2"/>
    <property type="match status" value="2"/>
</dbReference>
<proteinExistence type="predicted"/>
<organism evidence="12">
    <name type="scientific">Ornithodoros turicata</name>
    <dbReference type="NCBI Taxonomy" id="34597"/>
    <lineage>
        <taxon>Eukaryota</taxon>
        <taxon>Metazoa</taxon>
        <taxon>Ecdysozoa</taxon>
        <taxon>Arthropoda</taxon>
        <taxon>Chelicerata</taxon>
        <taxon>Arachnida</taxon>
        <taxon>Acari</taxon>
        <taxon>Parasitiformes</taxon>
        <taxon>Ixodida</taxon>
        <taxon>Ixodoidea</taxon>
        <taxon>Argasidae</taxon>
        <taxon>Ornithodorinae</taxon>
        <taxon>Ornithodoros</taxon>
    </lineage>
</organism>
<evidence type="ECO:0000256" key="3">
    <source>
        <dbReference type="ARBA" id="ARBA00022737"/>
    </source>
</evidence>
<keyword evidence="6" id="KW-0805">Transcription regulation</keyword>
<keyword evidence="5" id="KW-0862">Zinc</keyword>
<dbReference type="PANTHER" id="PTHR15065">
    <property type="entry name" value="INSULINOMA-ASSOCIATED 1"/>
    <property type="match status" value="1"/>
</dbReference>
<dbReference type="PROSITE" id="PS00028">
    <property type="entry name" value="ZINC_FINGER_C2H2_1"/>
    <property type="match status" value="2"/>
</dbReference>
<evidence type="ECO:0000256" key="7">
    <source>
        <dbReference type="ARBA" id="ARBA00023163"/>
    </source>
</evidence>
<dbReference type="GO" id="GO:0008270">
    <property type="term" value="F:zinc ion binding"/>
    <property type="evidence" value="ECO:0007669"/>
    <property type="project" value="UniProtKB-KW"/>
</dbReference>
<dbReference type="AlphaFoldDB" id="A0A2R5LMB3"/>
<keyword evidence="3" id="KW-0677">Repeat</keyword>
<evidence type="ECO:0000256" key="9">
    <source>
        <dbReference type="PROSITE-ProRule" id="PRU00042"/>
    </source>
</evidence>
<evidence type="ECO:0000256" key="2">
    <source>
        <dbReference type="ARBA" id="ARBA00022723"/>
    </source>
</evidence>
<keyword evidence="2" id="KW-0479">Metal-binding</keyword>
<keyword evidence="8" id="KW-0539">Nucleus</keyword>
<dbReference type="InterPro" id="IPR036236">
    <property type="entry name" value="Znf_C2H2_sf"/>
</dbReference>
<name>A0A2R5LMB3_9ACAR</name>
<dbReference type="Pfam" id="PF00096">
    <property type="entry name" value="zf-C2H2"/>
    <property type="match status" value="2"/>
</dbReference>
<evidence type="ECO:0000256" key="10">
    <source>
        <dbReference type="SAM" id="MobiDB-lite"/>
    </source>
</evidence>
<evidence type="ECO:0000313" key="12">
    <source>
        <dbReference type="EMBL" id="MBY10437.1"/>
    </source>
</evidence>
<dbReference type="InterPro" id="IPR042972">
    <property type="entry name" value="INSM1/2"/>
</dbReference>
<feature type="compositionally biased region" description="Acidic residues" evidence="10">
    <location>
        <begin position="15"/>
        <end position="28"/>
    </location>
</feature>
<keyword evidence="4 9" id="KW-0863">Zinc-finger</keyword>
<dbReference type="GO" id="GO:0005634">
    <property type="term" value="C:nucleus"/>
    <property type="evidence" value="ECO:0007669"/>
    <property type="project" value="UniProtKB-SubCell"/>
</dbReference>
<dbReference type="GO" id="GO:0000978">
    <property type="term" value="F:RNA polymerase II cis-regulatory region sequence-specific DNA binding"/>
    <property type="evidence" value="ECO:0007669"/>
    <property type="project" value="TreeGrafter"/>
</dbReference>
<feature type="domain" description="C2H2-type" evidence="11">
    <location>
        <begin position="147"/>
        <end position="178"/>
    </location>
</feature>
<dbReference type="GO" id="GO:0030182">
    <property type="term" value="P:neuron differentiation"/>
    <property type="evidence" value="ECO:0007669"/>
    <property type="project" value="TreeGrafter"/>
</dbReference>
<evidence type="ECO:0000256" key="5">
    <source>
        <dbReference type="ARBA" id="ARBA00022833"/>
    </source>
</evidence>
<dbReference type="GO" id="GO:0010564">
    <property type="term" value="P:regulation of cell cycle process"/>
    <property type="evidence" value="ECO:0007669"/>
    <property type="project" value="TreeGrafter"/>
</dbReference>
<protein>
    <submittedName>
        <fullName evidence="12">Putative transcription factor</fullName>
    </submittedName>
</protein>
<evidence type="ECO:0000256" key="8">
    <source>
        <dbReference type="ARBA" id="ARBA00023242"/>
    </source>
</evidence>
<dbReference type="PANTHER" id="PTHR15065:SF4">
    <property type="entry name" value="LD18634P"/>
    <property type="match status" value="1"/>
</dbReference>
<dbReference type="InterPro" id="IPR013087">
    <property type="entry name" value="Znf_C2H2_type"/>
</dbReference>
<feature type="region of interest" description="Disordered" evidence="10">
    <location>
        <begin position="1"/>
        <end position="50"/>
    </location>
</feature>
<evidence type="ECO:0000259" key="11">
    <source>
        <dbReference type="PROSITE" id="PS50157"/>
    </source>
</evidence>